<reference evidence="1 2" key="1">
    <citation type="submission" date="2019-06" db="EMBL/GenBank/DDBJ databases">
        <title>The draft genome of Rhizobium smilacinae PTYR-5.</title>
        <authorList>
            <person name="Liu L."/>
            <person name="Li L."/>
            <person name="Zhang X."/>
        </authorList>
    </citation>
    <scope>NUCLEOTIDE SEQUENCE [LARGE SCALE GENOMIC DNA]</scope>
    <source>
        <strain evidence="1 2">PTYR-5</strain>
    </source>
</reference>
<organism evidence="1 2">
    <name type="scientific">Aliirhizobium smilacinae</name>
    <dbReference type="NCBI Taxonomy" id="1395944"/>
    <lineage>
        <taxon>Bacteria</taxon>
        <taxon>Pseudomonadati</taxon>
        <taxon>Pseudomonadota</taxon>
        <taxon>Alphaproteobacteria</taxon>
        <taxon>Hyphomicrobiales</taxon>
        <taxon>Rhizobiaceae</taxon>
        <taxon>Aliirhizobium</taxon>
    </lineage>
</organism>
<proteinExistence type="predicted"/>
<protein>
    <submittedName>
        <fullName evidence="1">Uncharacterized protein</fullName>
    </submittedName>
</protein>
<keyword evidence="2" id="KW-1185">Reference proteome</keyword>
<evidence type="ECO:0000313" key="2">
    <source>
        <dbReference type="Proteomes" id="UP000311605"/>
    </source>
</evidence>
<dbReference type="OrthoDB" id="8382332at2"/>
<sequence length="62" mass="6568">MICDIPGVDEIIKAAEWLAEQKEPPALVAPALKQQFGLNPSEAGQAALIARGIRTARKGASR</sequence>
<gene>
    <name evidence="1" type="ORF">FHP24_09820</name>
</gene>
<dbReference type="AlphaFoldDB" id="A0A5C4XSX7"/>
<dbReference type="EMBL" id="VDMN01000001">
    <property type="protein sequence ID" value="TNM66472.1"/>
    <property type="molecule type" value="Genomic_DNA"/>
</dbReference>
<name>A0A5C4XSX7_9HYPH</name>
<accession>A0A5C4XSX7</accession>
<evidence type="ECO:0000313" key="1">
    <source>
        <dbReference type="EMBL" id="TNM66472.1"/>
    </source>
</evidence>
<dbReference type="RefSeq" id="WP_139675865.1">
    <property type="nucleotide sequence ID" value="NZ_VDMN01000001.1"/>
</dbReference>
<comment type="caution">
    <text evidence="1">The sequence shown here is derived from an EMBL/GenBank/DDBJ whole genome shotgun (WGS) entry which is preliminary data.</text>
</comment>
<dbReference type="Proteomes" id="UP000311605">
    <property type="component" value="Unassembled WGS sequence"/>
</dbReference>